<sequence length="82" mass="9376">MVTNPYSHSLFDYHWLGWLDNPWQEGTSTVFLPNDASTLSSMISQAITLYKKLGENISTDVGLDKNRKFQEDRNVIKPVVSE</sequence>
<protein>
    <submittedName>
        <fullName evidence="1">Uncharacterized protein</fullName>
    </submittedName>
</protein>
<keyword evidence="2" id="KW-1185">Reference proteome</keyword>
<evidence type="ECO:0000313" key="2">
    <source>
        <dbReference type="Proteomes" id="UP001457282"/>
    </source>
</evidence>
<dbReference type="AlphaFoldDB" id="A0AAW1W3L0"/>
<organism evidence="1 2">
    <name type="scientific">Rubus argutus</name>
    <name type="common">Southern blackberry</name>
    <dbReference type="NCBI Taxonomy" id="59490"/>
    <lineage>
        <taxon>Eukaryota</taxon>
        <taxon>Viridiplantae</taxon>
        <taxon>Streptophyta</taxon>
        <taxon>Embryophyta</taxon>
        <taxon>Tracheophyta</taxon>
        <taxon>Spermatophyta</taxon>
        <taxon>Magnoliopsida</taxon>
        <taxon>eudicotyledons</taxon>
        <taxon>Gunneridae</taxon>
        <taxon>Pentapetalae</taxon>
        <taxon>rosids</taxon>
        <taxon>fabids</taxon>
        <taxon>Rosales</taxon>
        <taxon>Rosaceae</taxon>
        <taxon>Rosoideae</taxon>
        <taxon>Rosoideae incertae sedis</taxon>
        <taxon>Rubus</taxon>
    </lineage>
</organism>
<accession>A0AAW1W3L0</accession>
<proteinExistence type="predicted"/>
<name>A0AAW1W3L0_RUBAR</name>
<gene>
    <name evidence="1" type="ORF">M0R45_038384</name>
</gene>
<dbReference type="Proteomes" id="UP001457282">
    <property type="component" value="Unassembled WGS sequence"/>
</dbReference>
<dbReference type="EMBL" id="JBEDUW010000007">
    <property type="protein sequence ID" value="KAK9914615.1"/>
    <property type="molecule type" value="Genomic_DNA"/>
</dbReference>
<reference evidence="1 2" key="1">
    <citation type="journal article" date="2023" name="G3 (Bethesda)">
        <title>A chromosome-length genome assembly and annotation of blackberry (Rubus argutus, cv. 'Hillquist').</title>
        <authorList>
            <person name="Bruna T."/>
            <person name="Aryal R."/>
            <person name="Dudchenko O."/>
            <person name="Sargent D.J."/>
            <person name="Mead D."/>
            <person name="Buti M."/>
            <person name="Cavallini A."/>
            <person name="Hytonen T."/>
            <person name="Andres J."/>
            <person name="Pham M."/>
            <person name="Weisz D."/>
            <person name="Mascagni F."/>
            <person name="Usai G."/>
            <person name="Natali L."/>
            <person name="Bassil N."/>
            <person name="Fernandez G.E."/>
            <person name="Lomsadze A."/>
            <person name="Armour M."/>
            <person name="Olukolu B."/>
            <person name="Poorten T."/>
            <person name="Britton C."/>
            <person name="Davik J."/>
            <person name="Ashrafi H."/>
            <person name="Aiden E.L."/>
            <person name="Borodovsky M."/>
            <person name="Worthington M."/>
        </authorList>
    </citation>
    <scope>NUCLEOTIDE SEQUENCE [LARGE SCALE GENOMIC DNA]</scope>
    <source>
        <strain evidence="1">PI 553951</strain>
    </source>
</reference>
<evidence type="ECO:0000313" key="1">
    <source>
        <dbReference type="EMBL" id="KAK9914615.1"/>
    </source>
</evidence>
<comment type="caution">
    <text evidence="1">The sequence shown here is derived from an EMBL/GenBank/DDBJ whole genome shotgun (WGS) entry which is preliminary data.</text>
</comment>